<protein>
    <recommendedName>
        <fullName evidence="6">28S ribosomal protein S18b, mitochondrial</fullName>
    </recommendedName>
</protein>
<keyword evidence="5" id="KW-1185">Reference proteome</keyword>
<keyword evidence="2" id="KW-0689">Ribosomal protein</keyword>
<dbReference type="InterPro" id="IPR036870">
    <property type="entry name" value="Ribosomal_bS18_sf"/>
</dbReference>
<dbReference type="Proteomes" id="UP000186922">
    <property type="component" value="Unassembled WGS sequence"/>
</dbReference>
<dbReference type="SUPFAM" id="SSF46911">
    <property type="entry name" value="Ribosomal protein S18"/>
    <property type="match status" value="1"/>
</dbReference>
<dbReference type="GO" id="GO:0032543">
    <property type="term" value="P:mitochondrial translation"/>
    <property type="evidence" value="ECO:0007669"/>
    <property type="project" value="TreeGrafter"/>
</dbReference>
<dbReference type="OrthoDB" id="10066799at2759"/>
<dbReference type="GO" id="GO:0070181">
    <property type="term" value="F:small ribosomal subunit rRNA binding"/>
    <property type="evidence" value="ECO:0007669"/>
    <property type="project" value="TreeGrafter"/>
</dbReference>
<accession>A0A1D1UVE4</accession>
<dbReference type="GO" id="GO:0003735">
    <property type="term" value="F:structural constituent of ribosome"/>
    <property type="evidence" value="ECO:0007669"/>
    <property type="project" value="InterPro"/>
</dbReference>
<organism evidence="4 5">
    <name type="scientific">Ramazzottius varieornatus</name>
    <name type="common">Water bear</name>
    <name type="synonym">Tardigrade</name>
    <dbReference type="NCBI Taxonomy" id="947166"/>
    <lineage>
        <taxon>Eukaryota</taxon>
        <taxon>Metazoa</taxon>
        <taxon>Ecdysozoa</taxon>
        <taxon>Tardigrada</taxon>
        <taxon>Eutardigrada</taxon>
        <taxon>Parachela</taxon>
        <taxon>Hypsibioidea</taxon>
        <taxon>Ramazzottiidae</taxon>
        <taxon>Ramazzottius</taxon>
    </lineage>
</organism>
<proteinExistence type="inferred from homology"/>
<dbReference type="STRING" id="947166.A0A1D1UVE4"/>
<dbReference type="InterPro" id="IPR001648">
    <property type="entry name" value="Ribosomal_bS18"/>
</dbReference>
<name>A0A1D1UVE4_RAMVA</name>
<evidence type="ECO:0000256" key="2">
    <source>
        <dbReference type="ARBA" id="ARBA00022980"/>
    </source>
</evidence>
<dbReference type="AlphaFoldDB" id="A0A1D1UVE4"/>
<gene>
    <name evidence="4" type="primary">RvY_05551-1</name>
    <name evidence="4" type="synonym">RvY_05551.1</name>
    <name evidence="4" type="ORF">RvY_05551</name>
</gene>
<dbReference type="PANTHER" id="PTHR13479:SF40">
    <property type="entry name" value="SMALL RIBOSOMAL SUBUNIT PROTEIN BS18M"/>
    <property type="match status" value="1"/>
</dbReference>
<reference evidence="4 5" key="1">
    <citation type="journal article" date="2016" name="Nat. Commun.">
        <title>Extremotolerant tardigrade genome and improved radiotolerance of human cultured cells by tardigrade-unique protein.</title>
        <authorList>
            <person name="Hashimoto T."/>
            <person name="Horikawa D.D."/>
            <person name="Saito Y."/>
            <person name="Kuwahara H."/>
            <person name="Kozuka-Hata H."/>
            <person name="Shin-I T."/>
            <person name="Minakuchi Y."/>
            <person name="Ohishi K."/>
            <person name="Motoyama A."/>
            <person name="Aizu T."/>
            <person name="Enomoto A."/>
            <person name="Kondo K."/>
            <person name="Tanaka S."/>
            <person name="Hara Y."/>
            <person name="Koshikawa S."/>
            <person name="Sagara H."/>
            <person name="Miura T."/>
            <person name="Yokobori S."/>
            <person name="Miyagawa K."/>
            <person name="Suzuki Y."/>
            <person name="Kubo T."/>
            <person name="Oyama M."/>
            <person name="Kohara Y."/>
            <person name="Fujiyama A."/>
            <person name="Arakawa K."/>
            <person name="Katayama T."/>
            <person name="Toyoda A."/>
            <person name="Kunieda T."/>
        </authorList>
    </citation>
    <scope>NUCLEOTIDE SEQUENCE [LARGE SCALE GENOMIC DNA]</scope>
    <source>
        <strain evidence="4 5">YOKOZUNA-1</strain>
    </source>
</reference>
<comment type="similarity">
    <text evidence="1">Belongs to the bacterial ribosomal protein bS18 family.</text>
</comment>
<sequence length="188" mass="22072">MAIALKCAQRGSRIIQESSGLLSITGSKLSQQPRRTVLLPPQYWYFIDTEGNLNFTHQRRRYFEKAQGEQESEFSLNNVENLLQSMQGDLPMRNMPNPYKKPRQKCILCKYDVEVDYKNPRLLSQFVSRFTGKLYDRQTTGLCRYRAEQVVQAIKMSQRAGFMPYVYTEPIYYNDPKLFDPFNPSRKS</sequence>
<evidence type="ECO:0000313" key="5">
    <source>
        <dbReference type="Proteomes" id="UP000186922"/>
    </source>
</evidence>
<dbReference type="Gene3D" id="4.10.640.10">
    <property type="entry name" value="Ribosomal protein S18"/>
    <property type="match status" value="1"/>
</dbReference>
<keyword evidence="3" id="KW-0687">Ribonucleoprotein</keyword>
<evidence type="ECO:0000256" key="1">
    <source>
        <dbReference type="ARBA" id="ARBA00005589"/>
    </source>
</evidence>
<comment type="caution">
    <text evidence="4">The sequence shown here is derived from an EMBL/GenBank/DDBJ whole genome shotgun (WGS) entry which is preliminary data.</text>
</comment>
<dbReference type="GO" id="GO:0005763">
    <property type="term" value="C:mitochondrial small ribosomal subunit"/>
    <property type="evidence" value="ECO:0007669"/>
    <property type="project" value="TreeGrafter"/>
</dbReference>
<dbReference type="EMBL" id="BDGG01000002">
    <property type="protein sequence ID" value="GAU93644.1"/>
    <property type="molecule type" value="Genomic_DNA"/>
</dbReference>
<evidence type="ECO:0000313" key="4">
    <source>
        <dbReference type="EMBL" id="GAU93644.1"/>
    </source>
</evidence>
<evidence type="ECO:0008006" key="6">
    <source>
        <dbReference type="Google" id="ProtNLM"/>
    </source>
</evidence>
<dbReference type="Pfam" id="PF01084">
    <property type="entry name" value="Ribosomal_S18"/>
    <property type="match status" value="1"/>
</dbReference>
<evidence type="ECO:0000256" key="3">
    <source>
        <dbReference type="ARBA" id="ARBA00023274"/>
    </source>
</evidence>
<dbReference type="PANTHER" id="PTHR13479">
    <property type="entry name" value="30S RIBOSOMAL PROTEIN S18"/>
    <property type="match status" value="1"/>
</dbReference>